<reference evidence="1" key="1">
    <citation type="journal article" date="2020" name="Stud. Mycol.">
        <title>101 Dothideomycetes genomes: a test case for predicting lifestyles and emergence of pathogens.</title>
        <authorList>
            <person name="Haridas S."/>
            <person name="Albert R."/>
            <person name="Binder M."/>
            <person name="Bloem J."/>
            <person name="Labutti K."/>
            <person name="Salamov A."/>
            <person name="Andreopoulos B."/>
            <person name="Baker S."/>
            <person name="Barry K."/>
            <person name="Bills G."/>
            <person name="Bluhm B."/>
            <person name="Cannon C."/>
            <person name="Castanera R."/>
            <person name="Culley D."/>
            <person name="Daum C."/>
            <person name="Ezra D."/>
            <person name="Gonzalez J."/>
            <person name="Henrissat B."/>
            <person name="Kuo A."/>
            <person name="Liang C."/>
            <person name="Lipzen A."/>
            <person name="Lutzoni F."/>
            <person name="Magnuson J."/>
            <person name="Mondo S."/>
            <person name="Nolan M."/>
            <person name="Ohm R."/>
            <person name="Pangilinan J."/>
            <person name="Park H.-J."/>
            <person name="Ramirez L."/>
            <person name="Alfaro M."/>
            <person name="Sun H."/>
            <person name="Tritt A."/>
            <person name="Yoshinaga Y."/>
            <person name="Zwiers L.-H."/>
            <person name="Turgeon B."/>
            <person name="Goodwin S."/>
            <person name="Spatafora J."/>
            <person name="Crous P."/>
            <person name="Grigoriev I."/>
        </authorList>
    </citation>
    <scope>NUCLEOTIDE SEQUENCE</scope>
    <source>
        <strain evidence="1">CBS 262.69</strain>
    </source>
</reference>
<protein>
    <submittedName>
        <fullName evidence="1">Uncharacterized protein</fullName>
    </submittedName>
</protein>
<organism evidence="1 2">
    <name type="scientific">Trichodelitschia bisporula</name>
    <dbReference type="NCBI Taxonomy" id="703511"/>
    <lineage>
        <taxon>Eukaryota</taxon>
        <taxon>Fungi</taxon>
        <taxon>Dikarya</taxon>
        <taxon>Ascomycota</taxon>
        <taxon>Pezizomycotina</taxon>
        <taxon>Dothideomycetes</taxon>
        <taxon>Dothideomycetes incertae sedis</taxon>
        <taxon>Phaeotrichales</taxon>
        <taxon>Phaeotrichaceae</taxon>
        <taxon>Trichodelitschia</taxon>
    </lineage>
</organism>
<evidence type="ECO:0000313" key="1">
    <source>
        <dbReference type="EMBL" id="KAF2404295.1"/>
    </source>
</evidence>
<dbReference type="EMBL" id="ML996688">
    <property type="protein sequence ID" value="KAF2404295.1"/>
    <property type="molecule type" value="Genomic_DNA"/>
</dbReference>
<gene>
    <name evidence="1" type="ORF">EJ06DRAFT_195413</name>
</gene>
<evidence type="ECO:0000313" key="2">
    <source>
        <dbReference type="Proteomes" id="UP000799640"/>
    </source>
</evidence>
<accession>A0A6G1I8I2</accession>
<keyword evidence="2" id="KW-1185">Reference proteome</keyword>
<dbReference type="AlphaFoldDB" id="A0A6G1I8I2"/>
<sequence length="91" mass="10306">MLLPPQFTFSAAARGPGRENHAPASALCLRLQAPALAIRRCNPRRRPRLHRLLYGLPRWRALPNQPRRPVRHLHLRLTATALGPAALRFPN</sequence>
<dbReference type="Proteomes" id="UP000799640">
    <property type="component" value="Unassembled WGS sequence"/>
</dbReference>
<proteinExistence type="predicted"/>
<name>A0A6G1I8I2_9PEZI</name>